<comment type="subcellular location">
    <subcellularLocation>
        <location evidence="1">Cell membrane</location>
        <topology evidence="1">Multi-pass membrane protein</topology>
    </subcellularLocation>
</comment>
<dbReference type="InterPro" id="IPR003841">
    <property type="entry name" value="Na/Pi_transpt"/>
</dbReference>
<gene>
    <name evidence="8" type="ORF">Pla22_36370</name>
</gene>
<dbReference type="InterPro" id="IPR004633">
    <property type="entry name" value="NaPi_cotrn-rel/YqeW-like"/>
</dbReference>
<evidence type="ECO:0000256" key="6">
    <source>
        <dbReference type="SAM" id="Phobius"/>
    </source>
</evidence>
<dbReference type="Gene3D" id="1.20.58.220">
    <property type="entry name" value="Phosphate transport system protein phou homolog 2, domain 2"/>
    <property type="match status" value="1"/>
</dbReference>
<evidence type="ECO:0000256" key="5">
    <source>
        <dbReference type="ARBA" id="ARBA00023136"/>
    </source>
</evidence>
<dbReference type="EMBL" id="SJPI01000002">
    <property type="protein sequence ID" value="TWT50894.1"/>
    <property type="molecule type" value="Genomic_DNA"/>
</dbReference>
<dbReference type="GO" id="GO:0005436">
    <property type="term" value="F:sodium:phosphate symporter activity"/>
    <property type="evidence" value="ECO:0007669"/>
    <property type="project" value="InterPro"/>
</dbReference>
<keyword evidence="4 6" id="KW-1133">Transmembrane helix</keyword>
<evidence type="ECO:0000256" key="3">
    <source>
        <dbReference type="ARBA" id="ARBA00022692"/>
    </source>
</evidence>
<keyword evidence="2" id="KW-1003">Cell membrane</keyword>
<keyword evidence="9" id="KW-1185">Reference proteome</keyword>
<dbReference type="PANTHER" id="PTHR10010">
    <property type="entry name" value="SOLUTE CARRIER FAMILY 34 SODIUM PHOSPHATE , MEMBER 2-RELATED"/>
    <property type="match status" value="1"/>
</dbReference>
<feature type="transmembrane region" description="Helical" evidence="6">
    <location>
        <begin position="76"/>
        <end position="103"/>
    </location>
</feature>
<feature type="transmembrane region" description="Helical" evidence="6">
    <location>
        <begin position="165"/>
        <end position="187"/>
    </location>
</feature>
<proteinExistence type="predicted"/>
<evidence type="ECO:0000256" key="1">
    <source>
        <dbReference type="ARBA" id="ARBA00004651"/>
    </source>
</evidence>
<evidence type="ECO:0000256" key="4">
    <source>
        <dbReference type="ARBA" id="ARBA00022989"/>
    </source>
</evidence>
<evidence type="ECO:0000256" key="2">
    <source>
        <dbReference type="ARBA" id="ARBA00022475"/>
    </source>
</evidence>
<dbReference type="InterPro" id="IPR026022">
    <property type="entry name" value="PhoU_dom"/>
</dbReference>
<organism evidence="8 9">
    <name type="scientific">Rubripirellula amarantea</name>
    <dbReference type="NCBI Taxonomy" id="2527999"/>
    <lineage>
        <taxon>Bacteria</taxon>
        <taxon>Pseudomonadati</taxon>
        <taxon>Planctomycetota</taxon>
        <taxon>Planctomycetia</taxon>
        <taxon>Pirellulales</taxon>
        <taxon>Pirellulaceae</taxon>
        <taxon>Rubripirellula</taxon>
    </lineage>
</organism>
<reference evidence="8 9" key="1">
    <citation type="submission" date="2019-02" db="EMBL/GenBank/DDBJ databases">
        <title>Deep-cultivation of Planctomycetes and their phenomic and genomic characterization uncovers novel biology.</title>
        <authorList>
            <person name="Wiegand S."/>
            <person name="Jogler M."/>
            <person name="Boedeker C."/>
            <person name="Pinto D."/>
            <person name="Vollmers J."/>
            <person name="Rivas-Marin E."/>
            <person name="Kohn T."/>
            <person name="Peeters S.H."/>
            <person name="Heuer A."/>
            <person name="Rast P."/>
            <person name="Oberbeckmann S."/>
            <person name="Bunk B."/>
            <person name="Jeske O."/>
            <person name="Meyerdierks A."/>
            <person name="Storesund J.E."/>
            <person name="Kallscheuer N."/>
            <person name="Luecker S."/>
            <person name="Lage O.M."/>
            <person name="Pohl T."/>
            <person name="Merkel B.J."/>
            <person name="Hornburger P."/>
            <person name="Mueller R.-W."/>
            <person name="Bruemmer F."/>
            <person name="Labrenz M."/>
            <person name="Spormann A.M."/>
            <person name="Op Den Camp H."/>
            <person name="Overmann J."/>
            <person name="Amann R."/>
            <person name="Jetten M.S.M."/>
            <person name="Mascher T."/>
            <person name="Medema M.H."/>
            <person name="Devos D.P."/>
            <person name="Kaster A.-K."/>
            <person name="Ovreas L."/>
            <person name="Rohde M."/>
            <person name="Galperin M.Y."/>
            <person name="Jogler C."/>
        </authorList>
    </citation>
    <scope>NUCLEOTIDE SEQUENCE [LARGE SCALE GENOMIC DNA]</scope>
    <source>
        <strain evidence="8 9">Pla22</strain>
    </source>
</reference>
<keyword evidence="5 6" id="KW-0472">Membrane</keyword>
<dbReference type="Pfam" id="PF01895">
    <property type="entry name" value="PhoU"/>
    <property type="match status" value="1"/>
</dbReference>
<dbReference type="GO" id="GO:0005886">
    <property type="term" value="C:plasma membrane"/>
    <property type="evidence" value="ECO:0007669"/>
    <property type="project" value="UniProtKB-SubCell"/>
</dbReference>
<dbReference type="Proteomes" id="UP000316598">
    <property type="component" value="Unassembled WGS sequence"/>
</dbReference>
<dbReference type="Pfam" id="PF02690">
    <property type="entry name" value="Na_Pi_cotrans"/>
    <property type="match status" value="2"/>
</dbReference>
<dbReference type="SUPFAM" id="SSF109755">
    <property type="entry name" value="PhoU-like"/>
    <property type="match status" value="1"/>
</dbReference>
<feature type="transmembrane region" description="Helical" evidence="6">
    <location>
        <begin position="132"/>
        <end position="159"/>
    </location>
</feature>
<dbReference type="GO" id="GO:0044341">
    <property type="term" value="P:sodium-dependent phosphate transport"/>
    <property type="evidence" value="ECO:0007669"/>
    <property type="project" value="InterPro"/>
</dbReference>
<dbReference type="AlphaFoldDB" id="A0A5C5WJB1"/>
<evidence type="ECO:0000259" key="7">
    <source>
        <dbReference type="Pfam" id="PF01895"/>
    </source>
</evidence>
<keyword evidence="3 6" id="KW-0812">Transmembrane</keyword>
<comment type="caution">
    <text evidence="8">The sequence shown here is derived from an EMBL/GenBank/DDBJ whole genome shotgun (WGS) entry which is preliminary data.</text>
</comment>
<sequence length="642" mass="70577">MKYSSARQGEVFQALTRFLRDYLFDKRSAGRDGSHIASELKIKSTGVWGPRHFVAKTVLRFYTGWPSPNLNRSSPALIVSIVAFSSLIEMVFTLAGGLGIFLLGMKNMSDGMQAVAGASLRRLIGAVTNNRILAATVGVVVTCIVQSSSITTVMVVGFVNSGVMGLAQGIGVIMGANIGTTITGWILVLKVGKYGLPLLGFSAFAYLFSKGERWRYWAMFLMGVGMVFFGLEIMKDACSVIKEVPDFEAWFAKFNADNYWGVLKCAAVGCVLTTLVQSSSATLGITISLATQGVISYPTAAALVLGENIGTTITAFLASLGTTTHARRAAYFHVIFNLFGVLWITLIFQWYIRLIQSIIGVDVAEAVMVDGSATFPNVVAAIAATHSVFNVANTLLFLPFATPMVRFLEWIVPGRSYKEKPKLTDLDVLILETPLLAIEQSRREVLKMGDGCLKMLDWLLQLMNEEQPDKALADRLKQRERVLDSVQDEVAEFITGLLSSGNVSHSTAEEARLQLRLADEYESISDYIANLDKFDRKLRRDGFRFTESQREDLGQLNRHIAEYVASVHECLAKNNRNVSASTGAAAKRIRDEVKSLRRKHLEELSTGPMPPVVSVAFLAALNAYVRVRDHAHNIAETISREK</sequence>
<feature type="domain" description="PhoU" evidence="7">
    <location>
        <begin position="446"/>
        <end position="530"/>
    </location>
</feature>
<feature type="transmembrane region" description="Helical" evidence="6">
    <location>
        <begin position="330"/>
        <end position="352"/>
    </location>
</feature>
<accession>A0A5C5WJB1</accession>
<dbReference type="NCBIfam" id="NF037997">
    <property type="entry name" value="Na_Pi_symport"/>
    <property type="match status" value="1"/>
</dbReference>
<dbReference type="InterPro" id="IPR038078">
    <property type="entry name" value="PhoU-like_sf"/>
</dbReference>
<dbReference type="NCBIfam" id="TIGR00704">
    <property type="entry name" value="NaPi_cotrn_rel"/>
    <property type="match status" value="1"/>
</dbReference>
<protein>
    <submittedName>
        <fullName evidence="8">Na+/Pi-cotransporter</fullName>
    </submittedName>
</protein>
<name>A0A5C5WJB1_9BACT</name>
<evidence type="ECO:0000313" key="9">
    <source>
        <dbReference type="Proteomes" id="UP000316598"/>
    </source>
</evidence>
<feature type="transmembrane region" description="Helical" evidence="6">
    <location>
        <begin position="215"/>
        <end position="234"/>
    </location>
</feature>
<dbReference type="PANTHER" id="PTHR10010:SF46">
    <property type="entry name" value="SODIUM-DEPENDENT PHOSPHATE TRANSPORT PROTEIN 2B"/>
    <property type="match status" value="1"/>
</dbReference>
<evidence type="ECO:0000313" key="8">
    <source>
        <dbReference type="EMBL" id="TWT50894.1"/>
    </source>
</evidence>